<protein>
    <recommendedName>
        <fullName evidence="2">C1q domain-containing protein</fullName>
    </recommendedName>
</protein>
<accession>A0A3B1BUY8</accession>
<gene>
    <name evidence="1" type="ORF">MNBD_NITROSPINAE04-1961</name>
</gene>
<dbReference type="Gene3D" id="2.60.120.40">
    <property type="match status" value="1"/>
</dbReference>
<reference evidence="1" key="1">
    <citation type="submission" date="2018-06" db="EMBL/GenBank/DDBJ databases">
        <authorList>
            <person name="Zhirakovskaya E."/>
        </authorList>
    </citation>
    <scope>NUCLEOTIDE SEQUENCE</scope>
</reference>
<dbReference type="AlphaFoldDB" id="A0A3B1BUY8"/>
<organism evidence="1">
    <name type="scientific">hydrothermal vent metagenome</name>
    <dbReference type="NCBI Taxonomy" id="652676"/>
    <lineage>
        <taxon>unclassified sequences</taxon>
        <taxon>metagenomes</taxon>
        <taxon>ecological metagenomes</taxon>
    </lineage>
</organism>
<evidence type="ECO:0008006" key="2">
    <source>
        <dbReference type="Google" id="ProtNLM"/>
    </source>
</evidence>
<dbReference type="SUPFAM" id="SSF49842">
    <property type="entry name" value="TNF-like"/>
    <property type="match status" value="1"/>
</dbReference>
<dbReference type="InterPro" id="IPR008983">
    <property type="entry name" value="Tumour_necrosis_fac-like_dom"/>
</dbReference>
<sequence>MPIQGITPNRSLTKITSGSTDNWDVWYNDVIGKLDEPTILYQISVAENMSDGDVAVILDDGFGAKKAYKATSATYTFGDPLCMVTSNVIAGNLVPVVMEGKAQSVSWSFGAGDRFVYLSASGTVTTTQANDEPMIGFVVSSSSIYFNQGLGFTAMVNPSFSAHKNGASQVGIGSGTWTLVTYPTENYDTANAFDISTSRFSPKVAGKYFITAHITWTSFADLGQALISIYKNGSAYRAVTQGSPGTGSISVSITSIVDMNGTTDFVEIYAYQESGASRDIDGAEVSTSFAGSKIS</sequence>
<evidence type="ECO:0000313" key="1">
    <source>
        <dbReference type="EMBL" id="VAX15358.1"/>
    </source>
</evidence>
<proteinExistence type="predicted"/>
<dbReference type="EMBL" id="UOGA01000035">
    <property type="protein sequence ID" value="VAX15358.1"/>
    <property type="molecule type" value="Genomic_DNA"/>
</dbReference>
<name>A0A3B1BUY8_9ZZZZ</name>